<feature type="coiled-coil region" evidence="1">
    <location>
        <begin position="92"/>
        <end position="189"/>
    </location>
</feature>
<name>A0A7J3M3E0_ARCFL</name>
<evidence type="ECO:0000256" key="1">
    <source>
        <dbReference type="SAM" id="Coils"/>
    </source>
</evidence>
<gene>
    <name evidence="3" type="ORF">ENT52_03510</name>
</gene>
<dbReference type="AlphaFoldDB" id="A0A7J3M3E0"/>
<keyword evidence="1" id="KW-0175">Coiled coil</keyword>
<dbReference type="EMBL" id="DSYZ01000077">
    <property type="protein sequence ID" value="HGT82774.1"/>
    <property type="molecule type" value="Genomic_DNA"/>
</dbReference>
<keyword evidence="2" id="KW-0472">Membrane</keyword>
<protein>
    <recommendedName>
        <fullName evidence="4">TIGR04211 family SH3 domain-containing protein</fullName>
    </recommendedName>
</protein>
<proteinExistence type="predicted"/>
<keyword evidence="2" id="KW-1133">Transmembrane helix</keyword>
<evidence type="ECO:0000256" key="2">
    <source>
        <dbReference type="SAM" id="Phobius"/>
    </source>
</evidence>
<feature type="transmembrane region" description="Helical" evidence="2">
    <location>
        <begin position="186"/>
        <end position="207"/>
    </location>
</feature>
<comment type="caution">
    <text evidence="3">The sequence shown here is derived from an EMBL/GenBank/DDBJ whole genome shotgun (WGS) entry which is preliminary data.</text>
</comment>
<sequence length="211" mass="23741">MIWAILAVLTIFANPGDTISLELQQPAYVVLEDPCMFFESTLNNSANLSEGSHLIKVGILCTPGEKKIEANGEIIAVVKVEKASENVIANYTSQVERKAVALEKELNKTIAELERTKEELKKNQEAMKKLENEKDLLEIELSLVKDNLNILQAKYNALSQDLETKRAKIEQMEEEIKMLSSQSQTFRASTFFLVSIFIGSFVAVLMMTRRP</sequence>
<organism evidence="3">
    <name type="scientific">Archaeoglobus fulgidus</name>
    <dbReference type="NCBI Taxonomy" id="2234"/>
    <lineage>
        <taxon>Archaea</taxon>
        <taxon>Methanobacteriati</taxon>
        <taxon>Methanobacteriota</taxon>
        <taxon>Archaeoglobi</taxon>
        <taxon>Archaeoglobales</taxon>
        <taxon>Archaeoglobaceae</taxon>
        <taxon>Archaeoglobus</taxon>
    </lineage>
</organism>
<reference evidence="3" key="1">
    <citation type="journal article" date="2020" name="mSystems">
        <title>Genome- and Community-Level Interaction Insights into Carbon Utilization and Element Cycling Functions of Hydrothermarchaeota in Hydrothermal Sediment.</title>
        <authorList>
            <person name="Zhou Z."/>
            <person name="Liu Y."/>
            <person name="Xu W."/>
            <person name="Pan J."/>
            <person name="Luo Z.H."/>
            <person name="Li M."/>
        </authorList>
    </citation>
    <scope>NUCLEOTIDE SEQUENCE [LARGE SCALE GENOMIC DNA]</scope>
    <source>
        <strain evidence="3">SpSt-587</strain>
    </source>
</reference>
<keyword evidence="2" id="KW-0812">Transmembrane</keyword>
<evidence type="ECO:0008006" key="4">
    <source>
        <dbReference type="Google" id="ProtNLM"/>
    </source>
</evidence>
<evidence type="ECO:0000313" key="3">
    <source>
        <dbReference type="EMBL" id="HGT82774.1"/>
    </source>
</evidence>
<accession>A0A7J3M3E0</accession>